<keyword evidence="4" id="KW-1185">Reference proteome</keyword>
<dbReference type="InterPro" id="IPR043502">
    <property type="entry name" value="DNA/RNA_pol_sf"/>
</dbReference>
<dbReference type="EMBL" id="JACMSC010000010">
    <property type="protein sequence ID" value="KAG6505697.1"/>
    <property type="molecule type" value="Genomic_DNA"/>
</dbReference>
<dbReference type="InterPro" id="IPR036890">
    <property type="entry name" value="HATPase_C_sf"/>
</dbReference>
<organism evidence="3 4">
    <name type="scientific">Zingiber officinale</name>
    <name type="common">Ginger</name>
    <name type="synonym">Amomum zingiber</name>
    <dbReference type="NCBI Taxonomy" id="94328"/>
    <lineage>
        <taxon>Eukaryota</taxon>
        <taxon>Viridiplantae</taxon>
        <taxon>Streptophyta</taxon>
        <taxon>Embryophyta</taxon>
        <taxon>Tracheophyta</taxon>
        <taxon>Spermatophyta</taxon>
        <taxon>Magnoliopsida</taxon>
        <taxon>Liliopsida</taxon>
        <taxon>Zingiberales</taxon>
        <taxon>Zingiberaceae</taxon>
        <taxon>Zingiber</taxon>
    </lineage>
</organism>
<dbReference type="Pfam" id="PF03732">
    <property type="entry name" value="Retrotrans_gag"/>
    <property type="match status" value="1"/>
</dbReference>
<feature type="domain" description="Retrotransposon gag" evidence="2">
    <location>
        <begin position="271"/>
        <end position="361"/>
    </location>
</feature>
<sequence length="657" mass="75058">MDSSDSVDGSPDEPKTPNRGRSKKTKKETESLLKQKSPAEFFAENKNIAGFDNPGKSLYTTVRELVENALDSAESISQLPDIELVIEEITKSKFNTMIGLVNRERVDEELYDDFESAKAREKRLAKEARMQEVQAKNLTIKKKLKELPVTKSGKGRGESSFFKVTFLSGTKYGLKQTRGKFGLGAKMFWNPNIGLIRGGVCLEGMPKMSDRVNVLEERVTMQEVCRKLEEYRMSIKKVELPMFDGWDPMAWITRAEIYFEVHNTSNEVKVKLAYVSMEGSTFHWFNLLNETEVNLTWEKLKPALIARYGRRRHENPFEELATLKQIGNVEEFIEAFELISSQVPRLPEEQYIDYFMSGLQPHIRRRVRTLSPLSRGQLMRITKDVEEELLEEVGISQKPIGKKLWSNFVHGSAVFTKGKCPELYIRLGTFELKTEAYVLVLGVSWLKTLGKVVMDWKEMTMQFHHEDLLVILQGKLEVVKKSKQTEKRRDSEVVKKSKQTKKRRAESCSLYCLLQWHSLIIDGLLWAAEGVPSRTTLPLESELNASQQLKLSRNCSFQRRKLGHIISGQGVSVDPSKIQCVLDWPIPKNVKGVRGVLGLTGVSWLKTLGKVVMDWKEMTMQFHHEDLLVILQAEGVPSRTTLPPESELNASQQLKLS</sequence>
<comment type="caution">
    <text evidence="3">The sequence shown here is derived from an EMBL/GenBank/DDBJ whole genome shotgun (WGS) entry which is preliminary data.</text>
</comment>
<evidence type="ECO:0000256" key="1">
    <source>
        <dbReference type="SAM" id="MobiDB-lite"/>
    </source>
</evidence>
<evidence type="ECO:0000259" key="2">
    <source>
        <dbReference type="Pfam" id="PF03732"/>
    </source>
</evidence>
<feature type="region of interest" description="Disordered" evidence="1">
    <location>
        <begin position="1"/>
        <end position="37"/>
    </location>
</feature>
<gene>
    <name evidence="3" type="ORF">ZIOFF_038062</name>
</gene>
<evidence type="ECO:0000313" key="3">
    <source>
        <dbReference type="EMBL" id="KAG6505697.1"/>
    </source>
</evidence>
<accession>A0A8J5GT64</accession>
<dbReference type="Proteomes" id="UP000734854">
    <property type="component" value="Unassembled WGS sequence"/>
</dbReference>
<proteinExistence type="predicted"/>
<dbReference type="Gene3D" id="3.30.565.10">
    <property type="entry name" value="Histidine kinase-like ATPase, C-terminal domain"/>
    <property type="match status" value="1"/>
</dbReference>
<dbReference type="InterPro" id="IPR005162">
    <property type="entry name" value="Retrotrans_gag_dom"/>
</dbReference>
<dbReference type="PANTHER" id="PTHR48444">
    <property type="entry name" value="DNA TOPOISOMERASE 6 SUBUNIT B"/>
    <property type="match status" value="1"/>
</dbReference>
<reference evidence="3 4" key="1">
    <citation type="submission" date="2020-08" db="EMBL/GenBank/DDBJ databases">
        <title>Plant Genome Project.</title>
        <authorList>
            <person name="Zhang R.-G."/>
        </authorList>
    </citation>
    <scope>NUCLEOTIDE SEQUENCE [LARGE SCALE GENOMIC DNA]</scope>
    <source>
        <tissue evidence="3">Rhizome</tissue>
    </source>
</reference>
<evidence type="ECO:0000313" key="4">
    <source>
        <dbReference type="Proteomes" id="UP000734854"/>
    </source>
</evidence>
<name>A0A8J5GT64_ZINOF</name>
<dbReference type="AlphaFoldDB" id="A0A8J5GT64"/>
<protein>
    <recommendedName>
        <fullName evidence="2">Retrotransposon gag domain-containing protein</fullName>
    </recommendedName>
</protein>
<dbReference type="PANTHER" id="PTHR48444:SF1">
    <property type="entry name" value="DNA TOPOISOMERASE 6 SUBUNIT B"/>
    <property type="match status" value="1"/>
</dbReference>
<dbReference type="SUPFAM" id="SSF56672">
    <property type="entry name" value="DNA/RNA polymerases"/>
    <property type="match status" value="1"/>
</dbReference>